<comment type="subcellular location">
    <subcellularLocation>
        <location evidence="5">Secreted</location>
    </subcellularLocation>
    <subcellularLocation>
        <location evidence="5">Bacterial flagellum</location>
    </subcellularLocation>
</comment>
<dbReference type="EMBL" id="WJBE01000016">
    <property type="protein sequence ID" value="MBC3900845.1"/>
    <property type="molecule type" value="Genomic_DNA"/>
</dbReference>
<sequence length="634" mass="67019">MATSVNSSTSALSSLSAKTGMAGLVSGLDTDSLVESLTSASRAKITKSQQKVQTMEWKQTAYRNVSKTLKEFQSKYLDVLSKTNFRSASLYNTINASTNSTKISVASTSAASAGNITINKITQLATNQSVTGVNSASKPLSGGVDAVDTAGLLAGIDADNSKSFLLKMDGQVRTITLDNDFKNTVQLPGDINDNFKAALQTKIDAAFGKKSTGEALVNVSMTGGVLGLSASGSQLTVNALNGDAGTLGFLKLAEGQTDRISTTKTLADIASSFATPLTGDEFNFSINGKQFNFKSTDTLTAVMSKVNSADAGVTMAYSSITDKFTLTSKISGMGDNIQVSESTTKLMESLGLTGAGAGKIDGKNAELIVNNQSIVRTSNSIEVDGVKIELLEKSDDVITISSKTDSTSLKDTIKSFVTDYNNMIEMMNKSVKENADSDYLPLTDEQKADMSEKEIENWESKAKIGLLQNDSILKGIASKMQSMIYGSAVSGGISLYDMGITSAGYSENGKLKIDETKLTTALETKGSAIQQLFTTDKTGIAQQLNEIINVATKTTGAKGSRGSLIEMAGYESTLSDTENSITDSVTKTNKSITALKTKLKTEETYYWGKFSALETAMQQLNSQSSILAQFSSGA</sequence>
<evidence type="ECO:0000313" key="8">
    <source>
        <dbReference type="EMBL" id="MBC3900845.1"/>
    </source>
</evidence>
<comment type="similarity">
    <text evidence="1 5">Belongs to the FliD family.</text>
</comment>
<protein>
    <recommendedName>
        <fullName evidence="5">Flagellar hook-associated protein 2</fullName>
        <shortName evidence="5">HAP2</shortName>
    </recommendedName>
    <alternativeName>
        <fullName evidence="5">Flagellar cap protein</fullName>
    </alternativeName>
</protein>
<keyword evidence="9" id="KW-1185">Reference proteome</keyword>
<organism evidence="8 9">
    <name type="scientific">Acetobacterium malicum</name>
    <dbReference type="NCBI Taxonomy" id="52692"/>
    <lineage>
        <taxon>Bacteria</taxon>
        <taxon>Bacillati</taxon>
        <taxon>Bacillota</taxon>
        <taxon>Clostridia</taxon>
        <taxon>Eubacteriales</taxon>
        <taxon>Eubacteriaceae</taxon>
        <taxon>Acetobacterium</taxon>
    </lineage>
</organism>
<dbReference type="Proteomes" id="UP000622405">
    <property type="component" value="Unassembled WGS sequence"/>
</dbReference>
<keyword evidence="3" id="KW-0175">Coiled coil</keyword>
<feature type="domain" description="Flagellar hook-associated protein 2 C-terminal" evidence="7">
    <location>
        <begin position="362"/>
        <end position="622"/>
    </location>
</feature>
<gene>
    <name evidence="8" type="primary">fliD</name>
    <name evidence="8" type="ORF">GH811_14615</name>
</gene>
<proteinExistence type="inferred from homology"/>
<feature type="domain" description="Flagellar hook-associated protein 2 N-terminal" evidence="6">
    <location>
        <begin position="26"/>
        <end position="128"/>
    </location>
</feature>
<evidence type="ECO:0000313" key="9">
    <source>
        <dbReference type="Proteomes" id="UP000622405"/>
    </source>
</evidence>
<evidence type="ECO:0000256" key="2">
    <source>
        <dbReference type="ARBA" id="ARBA00011255"/>
    </source>
</evidence>
<comment type="function">
    <text evidence="5">Required for morphogenesis and for the elongation of the flagellar filament by facilitating polymerization of the flagellin monomers at the tip of growing filament. Forms a capping structure, which prevents flagellin subunits (transported through the central channel of the flagellum) from leaking out without polymerization at the distal end.</text>
</comment>
<name>A0ABR6YZZ8_9FIRM</name>
<dbReference type="Pfam" id="PF02465">
    <property type="entry name" value="FliD_N"/>
    <property type="match status" value="1"/>
</dbReference>
<evidence type="ECO:0000256" key="3">
    <source>
        <dbReference type="ARBA" id="ARBA00023054"/>
    </source>
</evidence>
<comment type="caution">
    <text evidence="8">The sequence shown here is derived from an EMBL/GenBank/DDBJ whole genome shotgun (WGS) entry which is preliminary data.</text>
</comment>
<keyword evidence="4 5" id="KW-0975">Bacterial flagellum</keyword>
<accession>A0ABR6YZZ8</accession>
<dbReference type="InterPro" id="IPR003481">
    <property type="entry name" value="FliD_N"/>
</dbReference>
<dbReference type="PANTHER" id="PTHR30288:SF0">
    <property type="entry name" value="FLAGELLAR HOOK-ASSOCIATED PROTEIN 2"/>
    <property type="match status" value="1"/>
</dbReference>
<comment type="subunit">
    <text evidence="2 5">Homopentamer.</text>
</comment>
<dbReference type="InterPro" id="IPR010809">
    <property type="entry name" value="FliD_C"/>
</dbReference>
<evidence type="ECO:0000256" key="4">
    <source>
        <dbReference type="ARBA" id="ARBA00023143"/>
    </source>
</evidence>
<reference evidence="8 9" key="1">
    <citation type="journal article" date="2020" name="mSystems">
        <title>Defining Genomic and Predicted Metabolic Features of the Acetobacterium Genus.</title>
        <authorList>
            <person name="Ross D.E."/>
            <person name="Marshall C.W."/>
            <person name="Gulliver D."/>
            <person name="May H.D."/>
            <person name="Norman R.S."/>
        </authorList>
    </citation>
    <scope>NUCLEOTIDE SEQUENCE [LARGE SCALE GENOMIC DNA]</scope>
    <source>
        <strain evidence="8 9">DSM 4132</strain>
    </source>
</reference>
<dbReference type="PANTHER" id="PTHR30288">
    <property type="entry name" value="FLAGELLAR CAP/ASSEMBLY PROTEIN FLID"/>
    <property type="match status" value="1"/>
</dbReference>
<evidence type="ECO:0000259" key="6">
    <source>
        <dbReference type="Pfam" id="PF02465"/>
    </source>
</evidence>
<evidence type="ECO:0000259" key="7">
    <source>
        <dbReference type="Pfam" id="PF07195"/>
    </source>
</evidence>
<evidence type="ECO:0000256" key="1">
    <source>
        <dbReference type="ARBA" id="ARBA00009764"/>
    </source>
</evidence>
<keyword evidence="5" id="KW-0964">Secreted</keyword>
<keyword evidence="8" id="KW-0969">Cilium</keyword>
<keyword evidence="8" id="KW-0282">Flagellum</keyword>
<dbReference type="Pfam" id="PF07195">
    <property type="entry name" value="FliD_C"/>
    <property type="match status" value="1"/>
</dbReference>
<evidence type="ECO:0000256" key="5">
    <source>
        <dbReference type="RuleBase" id="RU362066"/>
    </source>
</evidence>
<dbReference type="InterPro" id="IPR040026">
    <property type="entry name" value="FliD"/>
</dbReference>
<dbReference type="RefSeq" id="WP_186894982.1">
    <property type="nucleotide sequence ID" value="NZ_WJBE01000016.1"/>
</dbReference>
<keyword evidence="8" id="KW-0966">Cell projection</keyword>